<evidence type="ECO:0000256" key="1">
    <source>
        <dbReference type="SAM" id="MobiDB-lite"/>
    </source>
</evidence>
<dbReference type="Proteomes" id="UP001152562">
    <property type="component" value="Unassembled WGS sequence"/>
</dbReference>
<dbReference type="EMBL" id="CALOZG010000034">
    <property type="protein sequence ID" value="CAH4033676.1"/>
    <property type="molecule type" value="Genomic_DNA"/>
</dbReference>
<feature type="region of interest" description="Disordered" evidence="1">
    <location>
        <begin position="1"/>
        <end position="21"/>
    </location>
</feature>
<comment type="caution">
    <text evidence="2">The sequence shown here is derived from an EMBL/GenBank/DDBJ whole genome shotgun (WGS) entry which is preliminary data.</text>
</comment>
<reference evidence="2" key="1">
    <citation type="submission" date="2022-05" db="EMBL/GenBank/DDBJ databases">
        <authorList>
            <person name="Okamura Y."/>
        </authorList>
    </citation>
    <scope>NUCLEOTIDE SEQUENCE</scope>
</reference>
<dbReference type="AlphaFoldDB" id="A0A9P0XG41"/>
<name>A0A9P0XG41_PIEBR</name>
<sequence length="87" mass="9793">MGVNSVGEGSRKGRKKRRKERKDGFRIGFEALVLVHSKCAGSVSAVPPVKVPVRASVTPHKRRYTYYNRMFKPIAYHLPKPLTVSLV</sequence>
<organism evidence="2 3">
    <name type="scientific">Pieris brassicae</name>
    <name type="common">White butterfly</name>
    <name type="synonym">Large white butterfly</name>
    <dbReference type="NCBI Taxonomy" id="7116"/>
    <lineage>
        <taxon>Eukaryota</taxon>
        <taxon>Metazoa</taxon>
        <taxon>Ecdysozoa</taxon>
        <taxon>Arthropoda</taxon>
        <taxon>Hexapoda</taxon>
        <taxon>Insecta</taxon>
        <taxon>Pterygota</taxon>
        <taxon>Neoptera</taxon>
        <taxon>Endopterygota</taxon>
        <taxon>Lepidoptera</taxon>
        <taxon>Glossata</taxon>
        <taxon>Ditrysia</taxon>
        <taxon>Papilionoidea</taxon>
        <taxon>Pieridae</taxon>
        <taxon>Pierinae</taxon>
        <taxon>Pieris</taxon>
    </lineage>
</organism>
<accession>A0A9P0XG41</accession>
<gene>
    <name evidence="2" type="ORF">PIBRA_LOCUS9934</name>
</gene>
<evidence type="ECO:0000313" key="2">
    <source>
        <dbReference type="EMBL" id="CAH4033676.1"/>
    </source>
</evidence>
<evidence type="ECO:0000313" key="3">
    <source>
        <dbReference type="Proteomes" id="UP001152562"/>
    </source>
</evidence>
<protein>
    <submittedName>
        <fullName evidence="2">Uncharacterized protein</fullName>
    </submittedName>
</protein>
<proteinExistence type="predicted"/>
<keyword evidence="3" id="KW-1185">Reference proteome</keyword>